<dbReference type="RefSeq" id="WP_406769296.1">
    <property type="nucleotide sequence ID" value="NZ_JBJHZZ010000003.1"/>
</dbReference>
<name>A0ABW8T2Z8_9CLOT</name>
<feature type="transmembrane region" description="Helical" evidence="6">
    <location>
        <begin position="12"/>
        <end position="32"/>
    </location>
</feature>
<evidence type="ECO:0000313" key="9">
    <source>
        <dbReference type="Proteomes" id="UP001623591"/>
    </source>
</evidence>
<feature type="domain" description="Cardiolipin synthase N-terminal" evidence="7">
    <location>
        <begin position="24"/>
        <end position="65"/>
    </location>
</feature>
<keyword evidence="3 6" id="KW-0812">Transmembrane</keyword>
<evidence type="ECO:0000256" key="3">
    <source>
        <dbReference type="ARBA" id="ARBA00022692"/>
    </source>
</evidence>
<keyword evidence="9" id="KW-1185">Reference proteome</keyword>
<keyword evidence="4 6" id="KW-1133">Transmembrane helix</keyword>
<dbReference type="InterPro" id="IPR027379">
    <property type="entry name" value="CLS_N"/>
</dbReference>
<evidence type="ECO:0000256" key="5">
    <source>
        <dbReference type="ARBA" id="ARBA00023136"/>
    </source>
</evidence>
<evidence type="ECO:0000313" key="8">
    <source>
        <dbReference type="EMBL" id="MFL0246828.1"/>
    </source>
</evidence>
<gene>
    <name evidence="8" type="ORF">ACJDUG_07585</name>
</gene>
<organism evidence="8 9">
    <name type="scientific">Candidatus Clostridium stratigraminis</name>
    <dbReference type="NCBI Taxonomy" id="3381661"/>
    <lineage>
        <taxon>Bacteria</taxon>
        <taxon>Bacillati</taxon>
        <taxon>Bacillota</taxon>
        <taxon>Clostridia</taxon>
        <taxon>Eubacteriales</taxon>
        <taxon>Clostridiaceae</taxon>
        <taxon>Clostridium</taxon>
    </lineage>
</organism>
<feature type="transmembrane region" description="Helical" evidence="6">
    <location>
        <begin position="44"/>
        <end position="63"/>
    </location>
</feature>
<accession>A0ABW8T2Z8</accession>
<reference evidence="8 9" key="1">
    <citation type="submission" date="2024-11" db="EMBL/GenBank/DDBJ databases">
        <authorList>
            <person name="Heng Y.C."/>
            <person name="Lim A.C.H."/>
            <person name="Lee J.K.Y."/>
            <person name="Kittelmann S."/>
        </authorList>
    </citation>
    <scope>NUCLEOTIDE SEQUENCE [LARGE SCALE GENOMIC DNA]</scope>
    <source>
        <strain evidence="8 9">WILCCON 0185</strain>
    </source>
</reference>
<evidence type="ECO:0000256" key="2">
    <source>
        <dbReference type="ARBA" id="ARBA00022475"/>
    </source>
</evidence>
<comment type="caution">
    <text evidence="8">The sequence shown here is derived from an EMBL/GenBank/DDBJ whole genome shotgun (WGS) entry which is preliminary data.</text>
</comment>
<dbReference type="Proteomes" id="UP001623591">
    <property type="component" value="Unassembled WGS sequence"/>
</dbReference>
<evidence type="ECO:0000256" key="6">
    <source>
        <dbReference type="SAM" id="Phobius"/>
    </source>
</evidence>
<evidence type="ECO:0000259" key="7">
    <source>
        <dbReference type="Pfam" id="PF13396"/>
    </source>
</evidence>
<protein>
    <submittedName>
        <fullName evidence="8">PLD nuclease N-terminal domain-containing protein</fullName>
    </submittedName>
</protein>
<comment type="subcellular location">
    <subcellularLocation>
        <location evidence="1">Cell membrane</location>
        <topology evidence="1">Multi-pass membrane protein</topology>
    </subcellularLocation>
</comment>
<keyword evidence="2" id="KW-1003">Cell membrane</keyword>
<dbReference type="EMBL" id="JBJHZZ010000003">
    <property type="protein sequence ID" value="MFL0246828.1"/>
    <property type="molecule type" value="Genomic_DNA"/>
</dbReference>
<sequence>MFQGMSNMEIIKLLLPLVIFEVCLMAFCLYRLTKDKVKFLPKWAWALIIIFINLVGPIFYLLIGRERD</sequence>
<proteinExistence type="predicted"/>
<evidence type="ECO:0000256" key="1">
    <source>
        <dbReference type="ARBA" id="ARBA00004651"/>
    </source>
</evidence>
<keyword evidence="5 6" id="KW-0472">Membrane</keyword>
<evidence type="ECO:0000256" key="4">
    <source>
        <dbReference type="ARBA" id="ARBA00022989"/>
    </source>
</evidence>
<dbReference type="Pfam" id="PF13396">
    <property type="entry name" value="PLDc_N"/>
    <property type="match status" value="1"/>
</dbReference>